<evidence type="ECO:0000256" key="4">
    <source>
        <dbReference type="SAM" id="MobiDB-lite"/>
    </source>
</evidence>
<feature type="compositionally biased region" description="Low complexity" evidence="4">
    <location>
        <begin position="122"/>
        <end position="144"/>
    </location>
</feature>
<dbReference type="Proteomes" id="UP000011976">
    <property type="component" value="Unassembled WGS sequence"/>
</dbReference>
<feature type="domain" description="Uracil-DNA glycosylase-like" evidence="5">
    <location>
        <begin position="252"/>
        <end position="371"/>
    </location>
</feature>
<dbReference type="STRING" id="1151754.M9LPZ1"/>
<dbReference type="CDD" id="cd10028">
    <property type="entry name" value="UDG-F2_TDG_MUG"/>
    <property type="match status" value="1"/>
</dbReference>
<reference evidence="7" key="1">
    <citation type="journal article" date="2013" name="Genome Announc.">
        <title>Genome sequence of the basidiomycetous yeast Pseudozyma antarctica T-34, a producer of the glycolipid biosurfactants mannosylerythritol lipids.</title>
        <authorList>
            <person name="Morita T."/>
            <person name="Koike H."/>
            <person name="Koyama Y."/>
            <person name="Hagiwara H."/>
            <person name="Ito E."/>
            <person name="Fukuoka T."/>
            <person name="Imura T."/>
            <person name="Machida M."/>
            <person name="Kitamoto D."/>
        </authorList>
    </citation>
    <scope>NUCLEOTIDE SEQUENCE [LARGE SCALE GENOMIC DNA]</scope>
    <source>
        <strain evidence="7">T-34</strain>
    </source>
</reference>
<proteinExistence type="predicted"/>
<dbReference type="Pfam" id="PF03167">
    <property type="entry name" value="UDG"/>
    <property type="match status" value="1"/>
</dbReference>
<protein>
    <submittedName>
        <fullName evidence="6">Regulator of arginine metabolism and related MADS box-containing transcription factors</fullName>
    </submittedName>
</protein>
<evidence type="ECO:0000313" key="6">
    <source>
        <dbReference type="EMBL" id="GAC74346.1"/>
    </source>
</evidence>
<feature type="region of interest" description="Disordered" evidence="4">
    <location>
        <begin position="29"/>
        <end position="144"/>
    </location>
</feature>
<evidence type="ECO:0000313" key="7">
    <source>
        <dbReference type="Proteomes" id="UP000011976"/>
    </source>
</evidence>
<feature type="compositionally biased region" description="Basic and acidic residues" evidence="4">
    <location>
        <begin position="38"/>
        <end position="51"/>
    </location>
</feature>
<keyword evidence="2" id="KW-0378">Hydrolase</keyword>
<keyword evidence="3" id="KW-0234">DNA repair</keyword>
<dbReference type="OrthoDB" id="565731at2759"/>
<keyword evidence="1" id="KW-0227">DNA damage</keyword>
<evidence type="ECO:0000256" key="2">
    <source>
        <dbReference type="ARBA" id="ARBA00022801"/>
    </source>
</evidence>
<dbReference type="Gene3D" id="3.40.470.10">
    <property type="entry name" value="Uracil-DNA glycosylase-like domain"/>
    <property type="match status" value="1"/>
</dbReference>
<evidence type="ECO:0000256" key="1">
    <source>
        <dbReference type="ARBA" id="ARBA00022763"/>
    </source>
</evidence>
<dbReference type="GO" id="GO:0008263">
    <property type="term" value="F:pyrimidine-specific mismatch base pair DNA N-glycosylase activity"/>
    <property type="evidence" value="ECO:0007669"/>
    <property type="project" value="TreeGrafter"/>
</dbReference>
<gene>
    <name evidence="6" type="ORF">PANT_11d00013</name>
</gene>
<dbReference type="GO" id="GO:0006285">
    <property type="term" value="P:base-excision repair, AP site formation"/>
    <property type="evidence" value="ECO:0007669"/>
    <property type="project" value="InterPro"/>
</dbReference>
<evidence type="ECO:0000256" key="3">
    <source>
        <dbReference type="ARBA" id="ARBA00023204"/>
    </source>
</evidence>
<dbReference type="InterPro" id="IPR015637">
    <property type="entry name" value="MUG/TDG"/>
</dbReference>
<dbReference type="PANTHER" id="PTHR12159:SF9">
    <property type="entry name" value="G_T MISMATCH-SPECIFIC THYMINE DNA GLYCOSYLASE"/>
    <property type="match status" value="1"/>
</dbReference>
<dbReference type="GO" id="GO:0004844">
    <property type="term" value="F:uracil DNA N-glycosylase activity"/>
    <property type="evidence" value="ECO:0007669"/>
    <property type="project" value="TreeGrafter"/>
</dbReference>
<feature type="region of interest" description="Disordered" evidence="4">
    <location>
        <begin position="417"/>
        <end position="446"/>
    </location>
</feature>
<dbReference type="AlphaFoldDB" id="M9LPZ1"/>
<feature type="compositionally biased region" description="Low complexity" evidence="4">
    <location>
        <begin position="210"/>
        <end position="224"/>
    </location>
</feature>
<accession>M9LPZ1</accession>
<dbReference type="PANTHER" id="PTHR12159">
    <property type="entry name" value="G/T AND G/U MISMATCH-SPECIFIC DNA GLYCOSYLASE"/>
    <property type="match status" value="1"/>
</dbReference>
<dbReference type="InterPro" id="IPR036895">
    <property type="entry name" value="Uracil-DNA_glycosylase-like_sf"/>
</dbReference>
<feature type="region of interest" description="Disordered" evidence="4">
    <location>
        <begin position="161"/>
        <end position="240"/>
    </location>
</feature>
<organism evidence="6 7">
    <name type="scientific">Pseudozyma antarctica (strain T-34)</name>
    <name type="common">Yeast</name>
    <name type="synonym">Candida antarctica</name>
    <dbReference type="NCBI Taxonomy" id="1151754"/>
    <lineage>
        <taxon>Eukaryota</taxon>
        <taxon>Fungi</taxon>
        <taxon>Dikarya</taxon>
        <taxon>Basidiomycota</taxon>
        <taxon>Ustilaginomycotina</taxon>
        <taxon>Ustilaginomycetes</taxon>
        <taxon>Ustilaginales</taxon>
        <taxon>Ustilaginaceae</taxon>
        <taxon>Moesziomyces</taxon>
    </lineage>
</organism>
<feature type="compositionally biased region" description="Polar residues" evidence="4">
    <location>
        <begin position="52"/>
        <end position="80"/>
    </location>
</feature>
<dbReference type="EMBL" id="DF196777">
    <property type="protein sequence ID" value="GAC74346.1"/>
    <property type="molecule type" value="Genomic_DNA"/>
</dbReference>
<evidence type="ECO:0000259" key="5">
    <source>
        <dbReference type="Pfam" id="PF03167"/>
    </source>
</evidence>
<feature type="compositionally biased region" description="Basic and acidic residues" evidence="4">
    <location>
        <begin position="168"/>
        <end position="177"/>
    </location>
</feature>
<dbReference type="InterPro" id="IPR005122">
    <property type="entry name" value="Uracil-DNA_glycosylase-like"/>
</dbReference>
<sequence length="572" mass="62351">MGPPTEECNFLELRAPGEISWVLDSQIAAQQASQQRRRSGDLDAKSRRSCTDDLTSIDQAELTQLGTRKNNQTSTLSGSSPRRGGYERTPSLISPPFGALQSHDVTMPSHNSAGPKSKRPRSSNSRAKSYEPSSSNSEASSLQSGLPQHFATAYVYIDNTASGSTRSPRLDESEGLRRSSRSRKERFSQLERTSEDEGESDRKPRSADHSGPSTSSSRSAGPSSPRKRIKRTRDDPNSEAGSIYAHLKGLPDLFAVDNDIMFCGINPGVKSSHSGHHFAHRSNHFYPSLHLSGITQQRMKPEQDVDFPTLRPMSLGLTNLAGRPTAEGSELLPSELIAGVPVLLEKVQKWRPRTVCFVGKGISEAFVKGLKQAGAVSSSRQQSKQRSGVKVEVQDQDTLAHTVLDIQIPTVVLCADSGGAKPSSQRKPAPGSPKPKRPLYTKDSAKDDSGYGLLPLCLSHAKRTDRPLRLDEVTLFFVSPSSSARVTTHFLDDKARILSSLRVLVEHLKSAPASVVGRRDAIIKDEPGEAEQRLSQVVSTKRVELQMVDLAAFGLREGDIKPEVKQESSSFS</sequence>
<feature type="compositionally biased region" description="Basic and acidic residues" evidence="4">
    <location>
        <begin position="185"/>
        <end position="208"/>
    </location>
</feature>
<name>M9LPZ1_PSEA3</name>
<dbReference type="SUPFAM" id="SSF52141">
    <property type="entry name" value="Uracil-DNA glycosylase-like"/>
    <property type="match status" value="1"/>
</dbReference>